<dbReference type="OrthoDB" id="10662928at2759"/>
<proteinExistence type="predicted"/>
<organism evidence="1 2">
    <name type="scientific">Cylindrodendrum hubeiense</name>
    <dbReference type="NCBI Taxonomy" id="595255"/>
    <lineage>
        <taxon>Eukaryota</taxon>
        <taxon>Fungi</taxon>
        <taxon>Dikarya</taxon>
        <taxon>Ascomycota</taxon>
        <taxon>Pezizomycotina</taxon>
        <taxon>Sordariomycetes</taxon>
        <taxon>Hypocreomycetidae</taxon>
        <taxon>Hypocreales</taxon>
        <taxon>Nectriaceae</taxon>
        <taxon>Cylindrodendrum</taxon>
    </lineage>
</organism>
<keyword evidence="2" id="KW-1185">Reference proteome</keyword>
<evidence type="ECO:0000313" key="1">
    <source>
        <dbReference type="EMBL" id="KAF7543147.1"/>
    </source>
</evidence>
<comment type="caution">
    <text evidence="1">The sequence shown here is derived from an EMBL/GenBank/DDBJ whole genome shotgun (WGS) entry which is preliminary data.</text>
</comment>
<dbReference type="EMBL" id="JAANBB010000387">
    <property type="protein sequence ID" value="KAF7543147.1"/>
    <property type="molecule type" value="Genomic_DNA"/>
</dbReference>
<gene>
    <name evidence="1" type="ORF">G7Z17_g10980</name>
</gene>
<dbReference type="AlphaFoldDB" id="A0A9P5H3V0"/>
<dbReference type="Proteomes" id="UP000722485">
    <property type="component" value="Unassembled WGS sequence"/>
</dbReference>
<reference evidence="1" key="1">
    <citation type="submission" date="2020-03" db="EMBL/GenBank/DDBJ databases">
        <title>Draft Genome Sequence of Cylindrodendrum hubeiense.</title>
        <authorList>
            <person name="Buettner E."/>
            <person name="Kellner H."/>
        </authorList>
    </citation>
    <scope>NUCLEOTIDE SEQUENCE</scope>
    <source>
        <strain evidence="1">IHI 201604</strain>
    </source>
</reference>
<protein>
    <submittedName>
        <fullName evidence="1">Uncharacterized protein</fullName>
    </submittedName>
</protein>
<sequence>MHLRPQLYVDALTASWFPGHDDVTREPVPRAWEPGRARQANAPATAAVTKLGTSREGQVLVGKVLDCGSGLGSWASSGLGCGAAEGFRCEVGAGALGALELSSPLGSPWVSLGLFGVLEARGGRGGSCNELASAWPLSALARFPQEPCPHLH</sequence>
<name>A0A9P5H3V0_9HYPO</name>
<accession>A0A9P5H3V0</accession>
<evidence type="ECO:0000313" key="2">
    <source>
        <dbReference type="Proteomes" id="UP000722485"/>
    </source>
</evidence>